<dbReference type="PRINTS" id="PR01045">
    <property type="entry name" value="TRNASYNTHGB"/>
</dbReference>
<organism evidence="13 14">
    <name type="scientific">Sulfurifustis variabilis</name>
    <dbReference type="NCBI Taxonomy" id="1675686"/>
    <lineage>
        <taxon>Bacteria</taxon>
        <taxon>Pseudomonadati</taxon>
        <taxon>Pseudomonadota</taxon>
        <taxon>Gammaproteobacteria</taxon>
        <taxon>Acidiferrobacterales</taxon>
        <taxon>Acidiferrobacteraceae</taxon>
        <taxon>Sulfurifustis</taxon>
    </lineage>
</organism>
<evidence type="ECO:0000256" key="4">
    <source>
        <dbReference type="ARBA" id="ARBA00022490"/>
    </source>
</evidence>
<dbReference type="NCBIfam" id="TIGR00211">
    <property type="entry name" value="glyS"/>
    <property type="match status" value="1"/>
</dbReference>
<comment type="similarity">
    <text evidence="2 11">Belongs to the class-II aminoacyl-tRNA synthetase family.</text>
</comment>
<dbReference type="GO" id="GO:0005829">
    <property type="term" value="C:cytosol"/>
    <property type="evidence" value="ECO:0007669"/>
    <property type="project" value="TreeGrafter"/>
</dbReference>
<dbReference type="EMBL" id="AP014936">
    <property type="protein sequence ID" value="BAU50151.1"/>
    <property type="molecule type" value="Genomic_DNA"/>
</dbReference>
<evidence type="ECO:0000256" key="1">
    <source>
        <dbReference type="ARBA" id="ARBA00004496"/>
    </source>
</evidence>
<dbReference type="GO" id="GO:0004814">
    <property type="term" value="F:arginine-tRNA ligase activity"/>
    <property type="evidence" value="ECO:0007669"/>
    <property type="project" value="InterPro"/>
</dbReference>
<feature type="domain" description="DALR anticodon binding" evidence="12">
    <location>
        <begin position="618"/>
        <end position="721"/>
    </location>
</feature>
<keyword evidence="14" id="KW-1185">Reference proteome</keyword>
<evidence type="ECO:0000256" key="9">
    <source>
        <dbReference type="ARBA" id="ARBA00023146"/>
    </source>
</evidence>
<evidence type="ECO:0000256" key="8">
    <source>
        <dbReference type="ARBA" id="ARBA00022917"/>
    </source>
</evidence>
<dbReference type="AlphaFoldDB" id="A0A1B4VD31"/>
<reference evidence="13 14" key="1">
    <citation type="submission" date="2015-08" db="EMBL/GenBank/DDBJ databases">
        <title>Complete genome sequence of Sulfurifustis variabilis.</title>
        <authorList>
            <person name="Miura A."/>
            <person name="Kojima H."/>
            <person name="Fukui M."/>
        </authorList>
    </citation>
    <scope>NUCLEOTIDE SEQUENCE [LARGE SCALE GENOMIC DNA]</scope>
    <source>
        <strain evidence="14">skN76</strain>
    </source>
</reference>
<proteinExistence type="inferred from homology"/>
<gene>
    <name evidence="11" type="primary">glyS</name>
    <name evidence="13" type="ORF">SVA_3615</name>
</gene>
<dbReference type="Pfam" id="PF02092">
    <property type="entry name" value="tRNA_synt_2f"/>
    <property type="match status" value="2"/>
</dbReference>
<comment type="subcellular location">
    <subcellularLocation>
        <location evidence="1 11">Cytoplasm</location>
    </subcellularLocation>
</comment>
<evidence type="ECO:0000256" key="6">
    <source>
        <dbReference type="ARBA" id="ARBA00022741"/>
    </source>
</evidence>
<dbReference type="Pfam" id="PF05746">
    <property type="entry name" value="DALR_1"/>
    <property type="match status" value="1"/>
</dbReference>
<comment type="subunit">
    <text evidence="3 11">Tetramer of two alpha and two beta subunits.</text>
</comment>
<accession>A0A1B4VD31</accession>
<dbReference type="Proteomes" id="UP000218899">
    <property type="component" value="Chromosome"/>
</dbReference>
<dbReference type="InterPro" id="IPR015944">
    <property type="entry name" value="Gly-tRNA-synth_bsu"/>
</dbReference>
<evidence type="ECO:0000256" key="10">
    <source>
        <dbReference type="ARBA" id="ARBA00047937"/>
    </source>
</evidence>
<dbReference type="GO" id="GO:0004820">
    <property type="term" value="F:glycine-tRNA ligase activity"/>
    <property type="evidence" value="ECO:0007669"/>
    <property type="project" value="UniProtKB-UniRule"/>
</dbReference>
<evidence type="ECO:0000256" key="3">
    <source>
        <dbReference type="ARBA" id="ARBA00011209"/>
    </source>
</evidence>
<dbReference type="SUPFAM" id="SSF109604">
    <property type="entry name" value="HD-domain/PDEase-like"/>
    <property type="match status" value="1"/>
</dbReference>
<keyword evidence="6 11" id="KW-0547">Nucleotide-binding</keyword>
<dbReference type="PANTHER" id="PTHR30075:SF2">
    <property type="entry name" value="GLYCINE--TRNA LIGASE, CHLOROPLASTIC_MITOCHONDRIAL 2"/>
    <property type="match status" value="1"/>
</dbReference>
<dbReference type="HAMAP" id="MF_00255">
    <property type="entry name" value="Gly_tRNA_synth_beta"/>
    <property type="match status" value="1"/>
</dbReference>
<sequence>MARPASLLVELLTEELPPKSLRRLSEAFRDALHEALGALALLTPESRAQAFATPRRLAVRITGVLPRQPDRVLERRGPAVAAGLDAAGKPTPALLGFARSCGVEPAMLERQAGEKGEYFVYRSKQKGEPLGTHLAAAVESSLKKLPVAKLMRWGAGEAQFVRPVHGLVLLHGAKVISGAVLGVRSGNRTLGHRFLSRGPTAIPSAEKYEDTLRRASVIADFEERREAIRRAAQAEAKRRKAHAFLPRDWTGDGTSDDSEMMRRIRIAQWILGSNEELLDEVTAIVEWPAVYAGDFDPAFLAVPPQVISLTMQKNQKYLALVSPEAKLLPTYLVVSNIVTRKPKQIVHGNERVLRARLADARFFFETDKKTSLEARVPRLKSVVYLHKLGSQLDRVERLRRIAVAFAERMHLSSEHVEHADRAALLCKADLVSDMVGEFPELQGEMGAYYAAHDGEAREVARAIEAHYRPRHAGDSLPLGPVSLSVALADRLESIVGIYGIGHVPTGDKDPYALRRHALGVARILIERALPLELPDLIATARDAFPAGLLSEKVADEVYDFVLDRVRPYLREREFRPDEIEAVLSLRPGRLDLAVKRLEALQTFRRLPEAEALAAANKRIRNILRQAGGAPAITVDPALLCEEAERTLAHEVSARRAEVEPLYAAGEYAAALKRLAALRGPVDLFFDEVMVMAEDEALKRNRLALLESLSRLFLGAADISRLQS</sequence>
<keyword evidence="8 11" id="KW-0648">Protein biosynthesis</keyword>
<name>A0A1B4VD31_9GAMM</name>
<dbReference type="SMART" id="SM00836">
    <property type="entry name" value="DALR_1"/>
    <property type="match status" value="1"/>
</dbReference>
<dbReference type="KEGG" id="sva:SVA_3615"/>
<protein>
    <recommendedName>
        <fullName evidence="11">Glycine--tRNA ligase beta subunit</fullName>
        <ecNumber evidence="11">6.1.1.14</ecNumber>
    </recommendedName>
    <alternativeName>
        <fullName evidence="11">Glycyl-tRNA synthetase beta subunit</fullName>
        <shortName evidence="11">GlyRS</shortName>
    </alternativeName>
</protein>
<dbReference type="GO" id="GO:0005524">
    <property type="term" value="F:ATP binding"/>
    <property type="evidence" value="ECO:0007669"/>
    <property type="project" value="UniProtKB-UniRule"/>
</dbReference>
<dbReference type="GO" id="GO:0006420">
    <property type="term" value="P:arginyl-tRNA aminoacylation"/>
    <property type="evidence" value="ECO:0007669"/>
    <property type="project" value="InterPro"/>
</dbReference>
<dbReference type="InterPro" id="IPR008909">
    <property type="entry name" value="DALR_anticod-bd"/>
</dbReference>
<dbReference type="PANTHER" id="PTHR30075">
    <property type="entry name" value="GLYCYL-TRNA SYNTHETASE"/>
    <property type="match status" value="1"/>
</dbReference>
<keyword evidence="9 11" id="KW-0030">Aminoacyl-tRNA synthetase</keyword>
<dbReference type="EC" id="6.1.1.14" evidence="11"/>
<evidence type="ECO:0000256" key="2">
    <source>
        <dbReference type="ARBA" id="ARBA00008226"/>
    </source>
</evidence>
<dbReference type="InterPro" id="IPR006194">
    <property type="entry name" value="Gly-tRNA-synth_heterodimer"/>
</dbReference>
<keyword evidence="4 11" id="KW-0963">Cytoplasm</keyword>
<keyword evidence="5 11" id="KW-0436">Ligase</keyword>
<dbReference type="PROSITE" id="PS50861">
    <property type="entry name" value="AA_TRNA_LIGASE_II_GLYAB"/>
    <property type="match status" value="1"/>
</dbReference>
<dbReference type="GO" id="GO:0006426">
    <property type="term" value="P:glycyl-tRNA aminoacylation"/>
    <property type="evidence" value="ECO:0007669"/>
    <property type="project" value="UniProtKB-UniRule"/>
</dbReference>
<evidence type="ECO:0000256" key="11">
    <source>
        <dbReference type="HAMAP-Rule" id="MF_00255"/>
    </source>
</evidence>
<keyword evidence="7 11" id="KW-0067">ATP-binding</keyword>
<evidence type="ECO:0000256" key="7">
    <source>
        <dbReference type="ARBA" id="ARBA00022840"/>
    </source>
</evidence>
<comment type="catalytic activity">
    <reaction evidence="10 11">
        <text>tRNA(Gly) + glycine + ATP = glycyl-tRNA(Gly) + AMP + diphosphate</text>
        <dbReference type="Rhea" id="RHEA:16013"/>
        <dbReference type="Rhea" id="RHEA-COMP:9664"/>
        <dbReference type="Rhea" id="RHEA-COMP:9683"/>
        <dbReference type="ChEBI" id="CHEBI:30616"/>
        <dbReference type="ChEBI" id="CHEBI:33019"/>
        <dbReference type="ChEBI" id="CHEBI:57305"/>
        <dbReference type="ChEBI" id="CHEBI:78442"/>
        <dbReference type="ChEBI" id="CHEBI:78522"/>
        <dbReference type="ChEBI" id="CHEBI:456215"/>
        <dbReference type="EC" id="6.1.1.14"/>
    </reaction>
</comment>
<evidence type="ECO:0000313" key="14">
    <source>
        <dbReference type="Proteomes" id="UP000218899"/>
    </source>
</evidence>
<evidence type="ECO:0000256" key="5">
    <source>
        <dbReference type="ARBA" id="ARBA00022598"/>
    </source>
</evidence>
<evidence type="ECO:0000313" key="13">
    <source>
        <dbReference type="EMBL" id="BAU50151.1"/>
    </source>
</evidence>
<evidence type="ECO:0000259" key="12">
    <source>
        <dbReference type="SMART" id="SM00836"/>
    </source>
</evidence>